<proteinExistence type="predicted"/>
<gene>
    <name evidence="4" type="primary">omcB_1</name>
    <name evidence="4" type="ORF">Pla8534_22550</name>
</gene>
<dbReference type="AlphaFoldDB" id="A0A518DRM2"/>
<dbReference type="InterPro" id="IPR051172">
    <property type="entry name" value="Chlamydia_OmcB"/>
</dbReference>
<dbReference type="EMBL" id="CP036433">
    <property type="protein sequence ID" value="QDU94464.1"/>
    <property type="molecule type" value="Genomic_DNA"/>
</dbReference>
<evidence type="ECO:0000256" key="1">
    <source>
        <dbReference type="SAM" id="MobiDB-lite"/>
    </source>
</evidence>
<dbReference type="Gene3D" id="2.60.40.10">
    <property type="entry name" value="Immunoglobulins"/>
    <property type="match status" value="3"/>
</dbReference>
<feature type="region of interest" description="Disordered" evidence="1">
    <location>
        <begin position="610"/>
        <end position="632"/>
    </location>
</feature>
<feature type="region of interest" description="Disordered" evidence="1">
    <location>
        <begin position="29"/>
        <end position="141"/>
    </location>
</feature>
<evidence type="ECO:0000313" key="5">
    <source>
        <dbReference type="Proteomes" id="UP000317648"/>
    </source>
</evidence>
<feature type="compositionally biased region" description="Polar residues" evidence="1">
    <location>
        <begin position="58"/>
        <end position="80"/>
    </location>
</feature>
<evidence type="ECO:0000313" key="4">
    <source>
        <dbReference type="EMBL" id="QDU94464.1"/>
    </source>
</evidence>
<name>A0A518DRM2_9BACT</name>
<evidence type="ECO:0000256" key="2">
    <source>
        <dbReference type="SAM" id="SignalP"/>
    </source>
</evidence>
<dbReference type="Proteomes" id="UP000317648">
    <property type="component" value="Chromosome"/>
</dbReference>
<dbReference type="RefSeq" id="WP_145052902.1">
    <property type="nucleotide sequence ID" value="NZ_CP036433.1"/>
</dbReference>
<keyword evidence="5" id="KW-1185">Reference proteome</keyword>
<feature type="compositionally biased region" description="Polar residues" evidence="1">
    <location>
        <begin position="41"/>
        <end position="51"/>
    </location>
</feature>
<feature type="domain" description="DUF11" evidence="3">
    <location>
        <begin position="168"/>
        <end position="249"/>
    </location>
</feature>
<feature type="signal peptide" evidence="2">
    <location>
        <begin position="1"/>
        <end position="24"/>
    </location>
</feature>
<dbReference type="PROSITE" id="PS51257">
    <property type="entry name" value="PROKAR_LIPOPROTEIN"/>
    <property type="match status" value="1"/>
</dbReference>
<feature type="compositionally biased region" description="Low complexity" evidence="1">
    <location>
        <begin position="132"/>
        <end position="141"/>
    </location>
</feature>
<dbReference type="InterPro" id="IPR001434">
    <property type="entry name" value="OmcB-like_DUF11"/>
</dbReference>
<sequence length="632" mass="66327" precursor="true">MSRSLLAVTTLAVVGCCLVAFVKAQEPGGAFGAGGYPPSATSSRRVPQRNSMAERLQSIRTASQPSDTVSASPPQTFDPSPSSPPAFQIATPRPVSSVPSEQTPVAEPPVATETPSGLQRTDAPATSAFSSRRTPTVTRTLPPAEEPVADRILVSRSPNLRIEGEGPQSVIIGKPANYTITVKNDGEQDSGEVVLSIAMPKTAQLTNVQASQGTPQQTTDQEGIGRIIWQLERVPARGTQQITLVLTPQTSQPFELGVDWAFRPPSTSVRVDVLQPRLEMQLVGPKEILFGKTQPYTIVLSNPGTGDAENVTLMLAPLSEGQAPSKPQRVGLLRAGETREFPIELQASQAGALKVRSIASADGGLKAEVAETITVRRAEIGLEIAGTRFVYAPGGATYQIAVGNAGDAPAQNLTLAVTLPKGAKYLGGIDGAQSTPDGLRIPIGDLRPNDGRRFSFQCELTVEGQNQVQVVAKADAGLSQSAATATQVETVADLKLTVNDPQGPIPVGEKVAYEVIVRNRGAKAAQGVKVVAQFIEGIAPSSAEGGAHTIDGAQVHFQPIPRINPNEQVKLVIYAQGTLPGTHTFRVELTSQNPEGRLVAEDTSLFFGDDAGNPVNSTSSGTALPGNGIFPR</sequence>
<dbReference type="Pfam" id="PF01345">
    <property type="entry name" value="DUF11"/>
    <property type="match status" value="2"/>
</dbReference>
<accession>A0A518DRM2</accession>
<keyword evidence="2" id="KW-0732">Signal</keyword>
<organism evidence="4 5">
    <name type="scientific">Lignipirellula cremea</name>
    <dbReference type="NCBI Taxonomy" id="2528010"/>
    <lineage>
        <taxon>Bacteria</taxon>
        <taxon>Pseudomonadati</taxon>
        <taxon>Planctomycetota</taxon>
        <taxon>Planctomycetia</taxon>
        <taxon>Pirellulales</taxon>
        <taxon>Pirellulaceae</taxon>
        <taxon>Lignipirellula</taxon>
    </lineage>
</organism>
<protein>
    <submittedName>
        <fullName evidence="4">Large cysteine-rich periplasmic protein OmcB</fullName>
    </submittedName>
</protein>
<dbReference type="InterPro" id="IPR013783">
    <property type="entry name" value="Ig-like_fold"/>
</dbReference>
<reference evidence="4 5" key="1">
    <citation type="submission" date="2019-02" db="EMBL/GenBank/DDBJ databases">
        <title>Deep-cultivation of Planctomycetes and their phenomic and genomic characterization uncovers novel biology.</title>
        <authorList>
            <person name="Wiegand S."/>
            <person name="Jogler M."/>
            <person name="Boedeker C."/>
            <person name="Pinto D."/>
            <person name="Vollmers J."/>
            <person name="Rivas-Marin E."/>
            <person name="Kohn T."/>
            <person name="Peeters S.H."/>
            <person name="Heuer A."/>
            <person name="Rast P."/>
            <person name="Oberbeckmann S."/>
            <person name="Bunk B."/>
            <person name="Jeske O."/>
            <person name="Meyerdierks A."/>
            <person name="Storesund J.E."/>
            <person name="Kallscheuer N."/>
            <person name="Luecker S."/>
            <person name="Lage O.M."/>
            <person name="Pohl T."/>
            <person name="Merkel B.J."/>
            <person name="Hornburger P."/>
            <person name="Mueller R.-W."/>
            <person name="Bruemmer F."/>
            <person name="Labrenz M."/>
            <person name="Spormann A.M."/>
            <person name="Op den Camp H."/>
            <person name="Overmann J."/>
            <person name="Amann R."/>
            <person name="Jetten M.S.M."/>
            <person name="Mascher T."/>
            <person name="Medema M.H."/>
            <person name="Devos D.P."/>
            <person name="Kaster A.-K."/>
            <person name="Ovreas L."/>
            <person name="Rohde M."/>
            <person name="Galperin M.Y."/>
            <person name="Jogler C."/>
        </authorList>
    </citation>
    <scope>NUCLEOTIDE SEQUENCE [LARGE SCALE GENOMIC DNA]</scope>
    <source>
        <strain evidence="4 5">Pla85_3_4</strain>
    </source>
</reference>
<dbReference type="PANTHER" id="PTHR34819">
    <property type="entry name" value="LARGE CYSTEINE-RICH PERIPLASMIC PROTEIN OMCB"/>
    <property type="match status" value="1"/>
</dbReference>
<feature type="chain" id="PRO_5021705219" evidence="2">
    <location>
        <begin position="25"/>
        <end position="632"/>
    </location>
</feature>
<evidence type="ECO:0000259" key="3">
    <source>
        <dbReference type="Pfam" id="PF01345"/>
    </source>
</evidence>
<dbReference type="KEGG" id="lcre:Pla8534_22550"/>
<dbReference type="OrthoDB" id="238179at2"/>
<feature type="domain" description="DUF11" evidence="3">
    <location>
        <begin position="493"/>
        <end position="595"/>
    </location>
</feature>
<dbReference type="PANTHER" id="PTHR34819:SF3">
    <property type="entry name" value="CELL SURFACE PROTEIN"/>
    <property type="match status" value="1"/>
</dbReference>